<evidence type="ECO:0000313" key="3">
    <source>
        <dbReference type="EMBL" id="PQO43225.1"/>
    </source>
</evidence>
<dbReference type="EMBL" id="PUIB01000021">
    <property type="protein sequence ID" value="PQO30174.1"/>
    <property type="molecule type" value="Genomic_DNA"/>
</dbReference>
<evidence type="ECO:0000313" key="4">
    <source>
        <dbReference type="Proteomes" id="UP000237819"/>
    </source>
</evidence>
<name>A0A2S8FE20_9BACT</name>
<evidence type="ECO:0000313" key="5">
    <source>
        <dbReference type="Proteomes" id="UP000239388"/>
    </source>
</evidence>
<proteinExistence type="predicted"/>
<evidence type="ECO:0000259" key="1">
    <source>
        <dbReference type="Pfam" id="PF12867"/>
    </source>
</evidence>
<feature type="domain" description="DinB-like" evidence="1">
    <location>
        <begin position="46"/>
        <end position="177"/>
    </location>
</feature>
<organism evidence="2 5">
    <name type="scientific">Blastopirellula marina</name>
    <dbReference type="NCBI Taxonomy" id="124"/>
    <lineage>
        <taxon>Bacteria</taxon>
        <taxon>Pseudomonadati</taxon>
        <taxon>Planctomycetota</taxon>
        <taxon>Planctomycetia</taxon>
        <taxon>Pirellulales</taxon>
        <taxon>Pirellulaceae</taxon>
        <taxon>Blastopirellula</taxon>
    </lineage>
</organism>
<protein>
    <submittedName>
        <fullName evidence="2">DinB family protein</fullName>
    </submittedName>
</protein>
<dbReference type="EMBL" id="PUHZ01000024">
    <property type="protein sequence ID" value="PQO43225.1"/>
    <property type="molecule type" value="Genomic_DNA"/>
</dbReference>
<dbReference type="Proteomes" id="UP000237819">
    <property type="component" value="Unassembled WGS sequence"/>
</dbReference>
<dbReference type="Proteomes" id="UP000239388">
    <property type="component" value="Unassembled WGS sequence"/>
</dbReference>
<dbReference type="InterPro" id="IPR034660">
    <property type="entry name" value="DinB/YfiT-like"/>
</dbReference>
<reference evidence="4 5" key="1">
    <citation type="submission" date="2018-02" db="EMBL/GenBank/DDBJ databases">
        <title>Comparative genomes isolates from brazilian mangrove.</title>
        <authorList>
            <person name="Araujo J.E."/>
            <person name="Taketani R.G."/>
            <person name="Silva M.C.P."/>
            <person name="Loureco M.V."/>
            <person name="Andreote F.D."/>
        </authorList>
    </citation>
    <scope>NUCLEOTIDE SEQUENCE [LARGE SCALE GENOMIC DNA]</scope>
    <source>
        <strain evidence="2 5">NAP PRIS-MGV</strain>
        <strain evidence="3 4">Nap-Phe MGV</strain>
    </source>
</reference>
<dbReference type="AlphaFoldDB" id="A0A2S8FE20"/>
<dbReference type="Pfam" id="PF12867">
    <property type="entry name" value="DinB_2"/>
    <property type="match status" value="1"/>
</dbReference>
<dbReference type="Gene3D" id="1.20.120.450">
    <property type="entry name" value="dinb family like domain"/>
    <property type="match status" value="1"/>
</dbReference>
<sequence length="192" mass="22368">MIPAAFVRIDPPTTHQKKMPTTLAPVLPRHEEFSIEELIDAYLKGPSEIRDAIAGMTEEEIQSQPVDDMWSTLEVVCHLADCEQFFADRMKRTAATDRPELMEVDGYRYNDAMDYQHHDLEEELLLIEATRRQMARTLRLLPREAWNREATLSDLGTLTLRHLVLHAINHVHHHLEYVTEKRKAMRRTRSSS</sequence>
<dbReference type="InterPro" id="IPR024775">
    <property type="entry name" value="DinB-like"/>
</dbReference>
<accession>A0A2S8FE20</accession>
<dbReference type="SUPFAM" id="SSF109854">
    <property type="entry name" value="DinB/YfiT-like putative metalloenzymes"/>
    <property type="match status" value="1"/>
</dbReference>
<gene>
    <name evidence="3" type="ORF">C5Y93_26355</name>
    <name evidence="2" type="ORF">C5Y98_21745</name>
</gene>
<evidence type="ECO:0000313" key="2">
    <source>
        <dbReference type="EMBL" id="PQO30174.1"/>
    </source>
</evidence>
<comment type="caution">
    <text evidence="2">The sequence shown here is derived from an EMBL/GenBank/DDBJ whole genome shotgun (WGS) entry which is preliminary data.</text>
</comment>